<evidence type="ECO:0000313" key="2">
    <source>
        <dbReference type="EMBL" id="MCQ5082896.1"/>
    </source>
</evidence>
<evidence type="ECO:0000256" key="1">
    <source>
        <dbReference type="SAM" id="SignalP"/>
    </source>
</evidence>
<proteinExistence type="predicted"/>
<name>A0AAJ1CEM4_9BACT</name>
<dbReference type="RefSeq" id="WP_022331836.1">
    <property type="nucleotide sequence ID" value="NZ_DAWDUM010000001.1"/>
</dbReference>
<dbReference type="GeneID" id="59808538"/>
<feature type="signal peptide" evidence="1">
    <location>
        <begin position="1"/>
        <end position="19"/>
    </location>
</feature>
<dbReference type="InterPro" id="IPR021457">
    <property type="entry name" value="DUF3108"/>
</dbReference>
<dbReference type="Proteomes" id="UP001205035">
    <property type="component" value="Unassembled WGS sequence"/>
</dbReference>
<accession>A0AAJ1CEM4</accession>
<comment type="caution">
    <text evidence="2">The sequence shown here is derived from an EMBL/GenBank/DDBJ whole genome shotgun (WGS) entry which is preliminary data.</text>
</comment>
<organism evidence="2 3">
    <name type="scientific">Alistipes onderdonkii</name>
    <dbReference type="NCBI Taxonomy" id="328813"/>
    <lineage>
        <taxon>Bacteria</taxon>
        <taxon>Pseudomonadati</taxon>
        <taxon>Bacteroidota</taxon>
        <taxon>Bacteroidia</taxon>
        <taxon>Bacteroidales</taxon>
        <taxon>Rikenellaceae</taxon>
        <taxon>Alistipes</taxon>
    </lineage>
</organism>
<evidence type="ECO:0000313" key="3">
    <source>
        <dbReference type="Proteomes" id="UP001205035"/>
    </source>
</evidence>
<gene>
    <name evidence="2" type="ORF">NE651_08330</name>
</gene>
<reference evidence="2" key="1">
    <citation type="submission" date="2022-06" db="EMBL/GenBank/DDBJ databases">
        <title>Isolation of gut microbiota from human fecal samples.</title>
        <authorList>
            <person name="Pamer E.G."/>
            <person name="Barat B."/>
            <person name="Waligurski E."/>
            <person name="Medina S."/>
            <person name="Paddock L."/>
            <person name="Mostad J."/>
        </authorList>
    </citation>
    <scope>NUCLEOTIDE SEQUENCE</scope>
    <source>
        <strain evidence="2">DFI.6.22</strain>
    </source>
</reference>
<feature type="chain" id="PRO_5042546824" evidence="1">
    <location>
        <begin position="20"/>
        <end position="265"/>
    </location>
</feature>
<protein>
    <submittedName>
        <fullName evidence="2">DUF3108 domain-containing protein</fullName>
    </submittedName>
</protein>
<dbReference type="EMBL" id="JANGBQ010000010">
    <property type="protein sequence ID" value="MCQ5082896.1"/>
    <property type="molecule type" value="Genomic_DNA"/>
</dbReference>
<dbReference type="Pfam" id="PF11306">
    <property type="entry name" value="DUF3108"/>
    <property type="match status" value="1"/>
</dbReference>
<sequence>MKRLLFTILLFTAALPAAAQLYHPGEQLFYRVSYKAKMFPNTEVGAVEVKTSEVQLDDRKFYKVEGIGRTLPTYRWFFNLEDIYTVWISPETLRPVRFESDLKEGDYTFQSYYTYDWDNDQVHTRWRRRQRPFEEKTMPLTPESMDAIALFFTMRSANAEDFKPGEPATLQMVLQDTIRHLNYRYISRETKKIRNMGRFKTLKFECQLGTSEGFSFTDGTVFTLWISDDENKIPLYIESPVRVGSINAYISGYKGLKYPMTSLIK</sequence>
<dbReference type="AlphaFoldDB" id="A0AAJ1CEM4"/>
<keyword evidence="1" id="KW-0732">Signal</keyword>